<dbReference type="PRINTS" id="PR00081">
    <property type="entry name" value="GDHRDH"/>
</dbReference>
<dbReference type="InterPro" id="IPR002347">
    <property type="entry name" value="SDR_fam"/>
</dbReference>
<dbReference type="Gene3D" id="3.40.50.720">
    <property type="entry name" value="NAD(P)-binding Rossmann-like Domain"/>
    <property type="match status" value="1"/>
</dbReference>
<dbReference type="RefSeq" id="WP_406951489.1">
    <property type="nucleotide sequence ID" value="NZ_JAYMRW010000002.1"/>
</dbReference>
<evidence type="ECO:0000313" key="3">
    <source>
        <dbReference type="EMBL" id="MEM5446777.1"/>
    </source>
</evidence>
<dbReference type="InterPro" id="IPR051122">
    <property type="entry name" value="SDR_DHRS6-like"/>
</dbReference>
<dbReference type="PRINTS" id="PR00080">
    <property type="entry name" value="SDRFAMILY"/>
</dbReference>
<evidence type="ECO:0000256" key="1">
    <source>
        <dbReference type="ARBA" id="ARBA00006484"/>
    </source>
</evidence>
<keyword evidence="4" id="KW-1185">Reference proteome</keyword>
<dbReference type="InterPro" id="IPR020904">
    <property type="entry name" value="Sc_DH/Rdtase_CS"/>
</dbReference>
<dbReference type="PANTHER" id="PTHR43477">
    <property type="entry name" value="DIHYDROANTICAPSIN 7-DEHYDROGENASE"/>
    <property type="match status" value="1"/>
</dbReference>
<gene>
    <name evidence="3" type="ORF">VSR33_04645</name>
</gene>
<comment type="caution">
    <text evidence="3">The sequence shown here is derived from an EMBL/GenBank/DDBJ whole genome shotgun (WGS) entry which is preliminary data.</text>
</comment>
<accession>A0ABU9S5W7</accession>
<dbReference type="SUPFAM" id="SSF51735">
    <property type="entry name" value="NAD(P)-binding Rossmann-fold domains"/>
    <property type="match status" value="1"/>
</dbReference>
<dbReference type="Pfam" id="PF13561">
    <property type="entry name" value="adh_short_C2"/>
    <property type="match status" value="1"/>
</dbReference>
<organism evidence="3 4">
    <name type="scientific">Paraburkholderia guartelaensis</name>
    <dbReference type="NCBI Taxonomy" id="2546446"/>
    <lineage>
        <taxon>Bacteria</taxon>
        <taxon>Pseudomonadati</taxon>
        <taxon>Pseudomonadota</taxon>
        <taxon>Betaproteobacteria</taxon>
        <taxon>Burkholderiales</taxon>
        <taxon>Burkholderiaceae</taxon>
        <taxon>Paraburkholderia</taxon>
    </lineage>
</organism>
<dbReference type="PROSITE" id="PS00061">
    <property type="entry name" value="ADH_SHORT"/>
    <property type="match status" value="1"/>
</dbReference>
<dbReference type="Proteomes" id="UP001390669">
    <property type="component" value="Unassembled WGS sequence"/>
</dbReference>
<dbReference type="PANTHER" id="PTHR43477:SF1">
    <property type="entry name" value="DIHYDROANTICAPSIN 7-DEHYDROGENASE"/>
    <property type="match status" value="1"/>
</dbReference>
<protein>
    <submittedName>
        <fullName evidence="3">SDR family oxidoreductase</fullName>
    </submittedName>
</protein>
<sequence length="271" mass="28333">MSGRLKDRIAIVAGAGAMGTGMSNGRAAALVYAREGAKVLAVDRDSAAAAETQRLIRAEGGTCEAFVGDLTDSSAAREMVEFSLSSLGRTIDILHNNIGILKAGGPVDLAEEDWDKILTVNLKSFFLAVKFVVPVMERQKRGVITNIGSIAGLRYSGLPFLAYATAKGAIPTFTRSIALQYGASGIRSNCIHPGIIDTPMLRMTADAGYAKAFGNVDAATLQAKREATIPLGRFGTPFDVANAAAFLASDDANYITGIELVVDGGFIARAG</sequence>
<proteinExistence type="inferred from homology"/>
<evidence type="ECO:0000313" key="4">
    <source>
        <dbReference type="Proteomes" id="UP001390669"/>
    </source>
</evidence>
<dbReference type="InterPro" id="IPR036291">
    <property type="entry name" value="NAD(P)-bd_dom_sf"/>
</dbReference>
<keyword evidence="2" id="KW-0560">Oxidoreductase</keyword>
<reference evidence="3 4" key="1">
    <citation type="submission" date="2024-01" db="EMBL/GenBank/DDBJ databases">
        <title>The diversity of rhizobia nodulating Mimosa spp. in eleven states of Brazil covering several biomes is determined by host plant, location, and edaphic factors.</title>
        <authorList>
            <person name="Rouws L."/>
            <person name="Barauna A."/>
            <person name="Beukes C."/>
            <person name="De Faria S.M."/>
            <person name="Gross E."/>
            <person name="Dos Reis Junior F.B."/>
            <person name="Simon M."/>
            <person name="Maluk M."/>
            <person name="Odee D.W."/>
            <person name="Kenicer G."/>
            <person name="Young J.P.W."/>
            <person name="Reis V.M."/>
            <person name="Zilli J."/>
            <person name="James E.K."/>
        </authorList>
    </citation>
    <scope>NUCLEOTIDE SEQUENCE [LARGE SCALE GENOMIC DNA]</scope>
    <source>
        <strain evidence="3 4">JPY164</strain>
    </source>
</reference>
<evidence type="ECO:0000256" key="2">
    <source>
        <dbReference type="ARBA" id="ARBA00023002"/>
    </source>
</evidence>
<dbReference type="EMBL" id="JAYMRW010000002">
    <property type="protein sequence ID" value="MEM5446777.1"/>
    <property type="molecule type" value="Genomic_DNA"/>
</dbReference>
<comment type="similarity">
    <text evidence="1">Belongs to the short-chain dehydrogenases/reductases (SDR) family.</text>
</comment>
<name>A0ABU9S5W7_9BURK</name>